<feature type="binding site" evidence="2">
    <location>
        <position position="483"/>
    </location>
    <ligand>
        <name>Zn(2+)</name>
        <dbReference type="ChEBI" id="CHEBI:29105"/>
    </ligand>
</feature>
<dbReference type="InterPro" id="IPR007822">
    <property type="entry name" value="LANC-like"/>
</dbReference>
<dbReference type="PRINTS" id="PR01950">
    <property type="entry name" value="LANCSUPER"/>
</dbReference>
<sequence length="563" mass="63159">MAYKVIPDACIGNVVNKVIASGRSYAASKRFKVPLMYQYHGRHYLGAAHGLMGILQMLLCFVEFLDEEAKSDVLKTVDWILSLQLKNGNIPSKVEEEGIDQGENELVQWCHGATGAVHLMIVAYLRTRNEKYLKSADAALNLIWEKGILMKGPGICHGAAGSGYAFLLFHRLTNEQVTTQILKREVANLAEEIMKRSHTVDDYDGGAYVGVAGDGYSLLYASRLLPEKTEQYVNFCRRAVEEQLKQRGRDREGQYLLGALGVYVIKAILDYETKKFVNITVIDKVASLINVICAKDYLPNGADEMLVGRAGFLAAILTLRMCLHHEIISNSHVKRVIDCIIDSGRRYARRHKSRAPLMYQYYDVQYLGAAHGLMGILQMLLSFSDLLDDTALRDVESTLNWLLEIQEENGNFAPSVEEIGRNRGSNELVHWCHGATGAVHLMIVAYLRTNKVKFLEVFILHSEKALDLIWKQGILRKGPGICHGVAGGGYAFLLYYRLTQKAKYLKYAQCFARIAYDQNFRNQARRPDSPCSLFEGIGGLLCFLVDVSNPSMAQFPLVPIIFE</sequence>
<dbReference type="GO" id="GO:0046872">
    <property type="term" value="F:metal ion binding"/>
    <property type="evidence" value="ECO:0007669"/>
    <property type="project" value="UniProtKB-KW"/>
</dbReference>
<reference evidence="4" key="1">
    <citation type="submission" date="2017-02" db="UniProtKB">
        <authorList>
            <consortium name="WormBaseParasite"/>
        </authorList>
    </citation>
    <scope>IDENTIFICATION</scope>
</reference>
<protein>
    <submittedName>
        <fullName evidence="4">LanC-like protein 3</fullName>
    </submittedName>
</protein>
<dbReference type="PANTHER" id="PTHR12736:SF7">
    <property type="entry name" value="LANC-LIKE PROTEIN 3"/>
    <property type="match status" value="1"/>
</dbReference>
<evidence type="ECO:0000313" key="4">
    <source>
        <dbReference type="WBParaSite" id="EEL_0000520601-mRNA-1"/>
    </source>
</evidence>
<dbReference type="InterPro" id="IPR020464">
    <property type="entry name" value="LanC-like_prot_euk"/>
</dbReference>
<evidence type="ECO:0000256" key="2">
    <source>
        <dbReference type="PIRSR" id="PIRSR607822-1"/>
    </source>
</evidence>
<dbReference type="InterPro" id="IPR012341">
    <property type="entry name" value="6hp_glycosidase-like_sf"/>
</dbReference>
<dbReference type="Proteomes" id="UP000050640">
    <property type="component" value="Unplaced"/>
</dbReference>
<comment type="similarity">
    <text evidence="1">Belongs to the LanC-like protein family.</text>
</comment>
<evidence type="ECO:0000256" key="1">
    <source>
        <dbReference type="ARBA" id="ARBA00007179"/>
    </source>
</evidence>
<dbReference type="Gene3D" id="1.50.10.10">
    <property type="match status" value="2"/>
</dbReference>
<dbReference type="AlphaFoldDB" id="A0A0R3RTC9"/>
<feature type="binding site" evidence="2">
    <location>
        <position position="482"/>
    </location>
    <ligand>
        <name>Zn(2+)</name>
        <dbReference type="ChEBI" id="CHEBI:29105"/>
    </ligand>
</feature>
<dbReference type="WBParaSite" id="EEL_0000520601-mRNA-1">
    <property type="protein sequence ID" value="EEL_0000520601-mRNA-1"/>
    <property type="gene ID" value="EEL_0000520601"/>
</dbReference>
<name>A0A0R3RTC9_9BILA</name>
<keyword evidence="3" id="KW-1185">Reference proteome</keyword>
<dbReference type="SMART" id="SM01260">
    <property type="entry name" value="LANC_like"/>
    <property type="match status" value="2"/>
</dbReference>
<dbReference type="GO" id="GO:0005886">
    <property type="term" value="C:plasma membrane"/>
    <property type="evidence" value="ECO:0007669"/>
    <property type="project" value="TreeGrafter"/>
</dbReference>
<dbReference type="PANTHER" id="PTHR12736">
    <property type="entry name" value="LANC-LIKE PROTEIN"/>
    <property type="match status" value="1"/>
</dbReference>
<dbReference type="GO" id="GO:0005975">
    <property type="term" value="P:carbohydrate metabolic process"/>
    <property type="evidence" value="ECO:0007669"/>
    <property type="project" value="InterPro"/>
</dbReference>
<dbReference type="GO" id="GO:0031179">
    <property type="term" value="P:peptide modification"/>
    <property type="evidence" value="ECO:0007669"/>
    <property type="project" value="InterPro"/>
</dbReference>
<feature type="binding site" evidence="2">
    <location>
        <position position="432"/>
    </location>
    <ligand>
        <name>Zn(2+)</name>
        <dbReference type="ChEBI" id="CHEBI:29105"/>
    </ligand>
</feature>
<evidence type="ECO:0000313" key="3">
    <source>
        <dbReference type="Proteomes" id="UP000050640"/>
    </source>
</evidence>
<accession>A0A0R3RTC9</accession>
<proteinExistence type="inferred from homology"/>
<dbReference type="SUPFAM" id="SSF158745">
    <property type="entry name" value="LanC-like"/>
    <property type="match status" value="2"/>
</dbReference>
<organism evidence="3 4">
    <name type="scientific">Elaeophora elaphi</name>
    <dbReference type="NCBI Taxonomy" id="1147741"/>
    <lineage>
        <taxon>Eukaryota</taxon>
        <taxon>Metazoa</taxon>
        <taxon>Ecdysozoa</taxon>
        <taxon>Nematoda</taxon>
        <taxon>Chromadorea</taxon>
        <taxon>Rhabditida</taxon>
        <taxon>Spirurina</taxon>
        <taxon>Spiruromorpha</taxon>
        <taxon>Filarioidea</taxon>
        <taxon>Onchocercidae</taxon>
        <taxon>Elaeophora</taxon>
    </lineage>
</organism>
<dbReference type="CDD" id="cd04794">
    <property type="entry name" value="euk_LANCL"/>
    <property type="match status" value="2"/>
</dbReference>
<keyword evidence="2" id="KW-0479">Metal-binding</keyword>
<dbReference type="Pfam" id="PF05147">
    <property type="entry name" value="LANC_like"/>
    <property type="match status" value="1"/>
</dbReference>
<dbReference type="PRINTS" id="PR01951">
    <property type="entry name" value="LANCEUKARYTE"/>
</dbReference>
<keyword evidence="2" id="KW-0862">Zinc</keyword>